<gene>
    <name evidence="2" type="ORF">Pan54_48520</name>
</gene>
<dbReference type="InterPro" id="IPR002686">
    <property type="entry name" value="Transposase_17"/>
</dbReference>
<evidence type="ECO:0000313" key="3">
    <source>
        <dbReference type="Proteomes" id="UP000316095"/>
    </source>
</evidence>
<dbReference type="GO" id="GO:0006313">
    <property type="term" value="P:DNA transposition"/>
    <property type="evidence" value="ECO:0007669"/>
    <property type="project" value="InterPro"/>
</dbReference>
<name>A0A5C5XNM9_9PLAN</name>
<dbReference type="EMBL" id="SJPG01000001">
    <property type="protein sequence ID" value="TWT64091.1"/>
    <property type="molecule type" value="Genomic_DNA"/>
</dbReference>
<dbReference type="SUPFAM" id="SSF143422">
    <property type="entry name" value="Transposase IS200-like"/>
    <property type="match status" value="1"/>
</dbReference>
<sequence length="113" mass="13268">MAVSEMKESPFILNGDDRKTVGQTIQRHCEIRKWQLFALSVRTNHVHVVVTAPGYEPLTISHQFKAWCSRKLKSTQKNRQRFWTEGASRRFLNNTNQLESAVKYVLEAQDRRH</sequence>
<dbReference type="AlphaFoldDB" id="A0A5C5XNM9"/>
<keyword evidence="3" id="KW-1185">Reference proteome</keyword>
<dbReference type="GO" id="GO:0004803">
    <property type="term" value="F:transposase activity"/>
    <property type="evidence" value="ECO:0007669"/>
    <property type="project" value="InterPro"/>
</dbReference>
<dbReference type="OrthoDB" id="274221at2"/>
<evidence type="ECO:0000259" key="1">
    <source>
        <dbReference type="Pfam" id="PF01797"/>
    </source>
</evidence>
<dbReference type="InterPro" id="IPR036515">
    <property type="entry name" value="Transposase_17_sf"/>
</dbReference>
<reference evidence="2 3" key="1">
    <citation type="submission" date="2019-02" db="EMBL/GenBank/DDBJ databases">
        <title>Deep-cultivation of Planctomycetes and their phenomic and genomic characterization uncovers novel biology.</title>
        <authorList>
            <person name="Wiegand S."/>
            <person name="Jogler M."/>
            <person name="Boedeker C."/>
            <person name="Pinto D."/>
            <person name="Vollmers J."/>
            <person name="Rivas-Marin E."/>
            <person name="Kohn T."/>
            <person name="Peeters S.H."/>
            <person name="Heuer A."/>
            <person name="Rast P."/>
            <person name="Oberbeckmann S."/>
            <person name="Bunk B."/>
            <person name="Jeske O."/>
            <person name="Meyerdierks A."/>
            <person name="Storesund J.E."/>
            <person name="Kallscheuer N."/>
            <person name="Luecker S."/>
            <person name="Lage O.M."/>
            <person name="Pohl T."/>
            <person name="Merkel B.J."/>
            <person name="Hornburger P."/>
            <person name="Mueller R.-W."/>
            <person name="Bruemmer F."/>
            <person name="Labrenz M."/>
            <person name="Spormann A.M."/>
            <person name="Op Den Camp H."/>
            <person name="Overmann J."/>
            <person name="Amann R."/>
            <person name="Jetten M.S.M."/>
            <person name="Mascher T."/>
            <person name="Medema M.H."/>
            <person name="Devos D.P."/>
            <person name="Kaster A.-K."/>
            <person name="Ovreas L."/>
            <person name="Rohde M."/>
            <person name="Galperin M.Y."/>
            <person name="Jogler C."/>
        </authorList>
    </citation>
    <scope>NUCLEOTIDE SEQUENCE [LARGE SCALE GENOMIC DNA]</scope>
    <source>
        <strain evidence="2 3">Pan54</strain>
    </source>
</reference>
<protein>
    <submittedName>
        <fullName evidence="2">Transposase IS200 like protein</fullName>
    </submittedName>
</protein>
<accession>A0A5C5XNM9</accession>
<dbReference type="RefSeq" id="WP_146505830.1">
    <property type="nucleotide sequence ID" value="NZ_SJPG01000001.1"/>
</dbReference>
<organism evidence="2 3">
    <name type="scientific">Rubinisphaera italica</name>
    <dbReference type="NCBI Taxonomy" id="2527969"/>
    <lineage>
        <taxon>Bacteria</taxon>
        <taxon>Pseudomonadati</taxon>
        <taxon>Planctomycetota</taxon>
        <taxon>Planctomycetia</taxon>
        <taxon>Planctomycetales</taxon>
        <taxon>Planctomycetaceae</taxon>
        <taxon>Rubinisphaera</taxon>
    </lineage>
</organism>
<comment type="caution">
    <text evidence="2">The sequence shown here is derived from an EMBL/GenBank/DDBJ whole genome shotgun (WGS) entry which is preliminary data.</text>
</comment>
<dbReference type="Pfam" id="PF01797">
    <property type="entry name" value="Y1_Tnp"/>
    <property type="match status" value="1"/>
</dbReference>
<dbReference type="Proteomes" id="UP000316095">
    <property type="component" value="Unassembled WGS sequence"/>
</dbReference>
<evidence type="ECO:0000313" key="2">
    <source>
        <dbReference type="EMBL" id="TWT64091.1"/>
    </source>
</evidence>
<feature type="domain" description="Transposase IS200-like" evidence="1">
    <location>
        <begin position="7"/>
        <end position="87"/>
    </location>
</feature>
<proteinExistence type="predicted"/>
<dbReference type="GO" id="GO:0003677">
    <property type="term" value="F:DNA binding"/>
    <property type="evidence" value="ECO:0007669"/>
    <property type="project" value="InterPro"/>
</dbReference>
<dbReference type="Gene3D" id="3.30.70.1290">
    <property type="entry name" value="Transposase IS200-like"/>
    <property type="match status" value="1"/>
</dbReference>